<reference evidence="2" key="2">
    <citation type="submission" date="2015-06" db="UniProtKB">
        <authorList>
            <consortium name="EnsemblPlants"/>
        </authorList>
    </citation>
    <scope>IDENTIFICATION</scope>
    <source>
        <strain evidence="2">DM1-3 516 R44</strain>
    </source>
</reference>
<dbReference type="InParanoid" id="M1D846"/>
<dbReference type="EnsemblPlants" id="PGSC0003DMT400084820">
    <property type="protein sequence ID" value="PGSC0003DMT400084820"/>
    <property type="gene ID" value="PGSC0003DMG400034391"/>
</dbReference>
<sequence length="216" mass="24034">MTQLSTMMNPRQPGTFPSNTIQNPKNNGHCMEVTTRGGKQTIDPPMPSVVDIETRKDDDVVEVSGESENATQKDAEITQKVVPIPIPPPPFPQRSMKQSGELQSVSAITYRVESGSEVQIEERLGVEALAAVKMNFESDGIEEYDELVAALDRCEYRSKPKKLELDMKNRESPPARLSVEEAPKLELKDLPSHLRYVFLGRDETLTVIIAADLNGR</sequence>
<feature type="region of interest" description="Disordered" evidence="1">
    <location>
        <begin position="1"/>
        <end position="77"/>
    </location>
</feature>
<evidence type="ECO:0000313" key="2">
    <source>
        <dbReference type="EnsemblPlants" id="PGSC0003DMT400084820"/>
    </source>
</evidence>
<dbReference type="Proteomes" id="UP000011115">
    <property type="component" value="Unassembled WGS sequence"/>
</dbReference>
<dbReference type="PaxDb" id="4113-PGSC0003DMT400084820"/>
<organism evidence="2 3">
    <name type="scientific">Solanum tuberosum</name>
    <name type="common">Potato</name>
    <dbReference type="NCBI Taxonomy" id="4113"/>
    <lineage>
        <taxon>Eukaryota</taxon>
        <taxon>Viridiplantae</taxon>
        <taxon>Streptophyta</taxon>
        <taxon>Embryophyta</taxon>
        <taxon>Tracheophyta</taxon>
        <taxon>Spermatophyta</taxon>
        <taxon>Magnoliopsida</taxon>
        <taxon>eudicotyledons</taxon>
        <taxon>Gunneridae</taxon>
        <taxon>Pentapetalae</taxon>
        <taxon>asterids</taxon>
        <taxon>lamiids</taxon>
        <taxon>Solanales</taxon>
        <taxon>Solanaceae</taxon>
        <taxon>Solanoideae</taxon>
        <taxon>Solaneae</taxon>
        <taxon>Solanum</taxon>
    </lineage>
</organism>
<dbReference type="AlphaFoldDB" id="M1D846"/>
<name>M1D846_SOLTU</name>
<keyword evidence="3" id="KW-1185">Reference proteome</keyword>
<evidence type="ECO:0000256" key="1">
    <source>
        <dbReference type="SAM" id="MobiDB-lite"/>
    </source>
</evidence>
<reference evidence="3" key="1">
    <citation type="journal article" date="2011" name="Nature">
        <title>Genome sequence and analysis of the tuber crop potato.</title>
        <authorList>
            <consortium name="The Potato Genome Sequencing Consortium"/>
        </authorList>
    </citation>
    <scope>NUCLEOTIDE SEQUENCE [LARGE SCALE GENOMIC DNA]</scope>
    <source>
        <strain evidence="3">cv. DM1-3 516 R44</strain>
    </source>
</reference>
<proteinExistence type="predicted"/>
<dbReference type="Gramene" id="PGSC0003DMT400084820">
    <property type="protein sequence ID" value="PGSC0003DMT400084820"/>
    <property type="gene ID" value="PGSC0003DMG400034391"/>
</dbReference>
<evidence type="ECO:0000313" key="3">
    <source>
        <dbReference type="Proteomes" id="UP000011115"/>
    </source>
</evidence>
<feature type="compositionally biased region" description="Polar residues" evidence="1">
    <location>
        <begin position="15"/>
        <end position="26"/>
    </location>
</feature>
<accession>M1D846</accession>
<dbReference type="HOGENOM" id="CLU_111352_0_0_1"/>
<protein>
    <submittedName>
        <fullName evidence="2">Integrase core domain containing protein</fullName>
    </submittedName>
</protein>